<organism evidence="9 10">
    <name type="scientific">Baia soyae</name>
    <dbReference type="NCBI Taxonomy" id="1544746"/>
    <lineage>
        <taxon>Bacteria</taxon>
        <taxon>Bacillati</taxon>
        <taxon>Bacillota</taxon>
        <taxon>Bacilli</taxon>
        <taxon>Bacillales</taxon>
        <taxon>Thermoactinomycetaceae</taxon>
        <taxon>Baia</taxon>
    </lineage>
</organism>
<feature type="transmembrane region" description="Helical" evidence="7">
    <location>
        <begin position="21"/>
        <end position="45"/>
    </location>
</feature>
<keyword evidence="3" id="KW-1003">Cell membrane</keyword>
<protein>
    <submittedName>
        <fullName evidence="9">Putative MFS family arabinose efflux permease</fullName>
    </submittedName>
</protein>
<evidence type="ECO:0000259" key="8">
    <source>
        <dbReference type="PROSITE" id="PS50850"/>
    </source>
</evidence>
<evidence type="ECO:0000256" key="6">
    <source>
        <dbReference type="ARBA" id="ARBA00023136"/>
    </source>
</evidence>
<dbReference type="InterPro" id="IPR022324">
    <property type="entry name" value="Bacilysin_exporter_BacE_put"/>
</dbReference>
<dbReference type="PANTHER" id="PTHR23513">
    <property type="entry name" value="INTEGRAL MEMBRANE EFFLUX PROTEIN-RELATED"/>
    <property type="match status" value="1"/>
</dbReference>
<keyword evidence="2" id="KW-0813">Transport</keyword>
<name>A0A4R2S181_9BACL</name>
<dbReference type="AlphaFoldDB" id="A0A4R2S181"/>
<evidence type="ECO:0000256" key="1">
    <source>
        <dbReference type="ARBA" id="ARBA00004651"/>
    </source>
</evidence>
<comment type="subcellular location">
    <subcellularLocation>
        <location evidence="1">Cell membrane</location>
        <topology evidence="1">Multi-pass membrane protein</topology>
    </subcellularLocation>
</comment>
<dbReference type="SUPFAM" id="SSF103473">
    <property type="entry name" value="MFS general substrate transporter"/>
    <property type="match status" value="1"/>
</dbReference>
<dbReference type="PRINTS" id="PR01988">
    <property type="entry name" value="EXPORTERBACE"/>
</dbReference>
<feature type="transmembrane region" description="Helical" evidence="7">
    <location>
        <begin position="291"/>
        <end position="309"/>
    </location>
</feature>
<dbReference type="GO" id="GO:0022857">
    <property type="term" value="F:transmembrane transporter activity"/>
    <property type="evidence" value="ECO:0007669"/>
    <property type="project" value="InterPro"/>
</dbReference>
<accession>A0A4R2S181</accession>
<evidence type="ECO:0000313" key="9">
    <source>
        <dbReference type="EMBL" id="TCP66051.1"/>
    </source>
</evidence>
<keyword evidence="10" id="KW-1185">Reference proteome</keyword>
<feature type="transmembrane region" description="Helical" evidence="7">
    <location>
        <begin position="79"/>
        <end position="102"/>
    </location>
</feature>
<keyword evidence="5 7" id="KW-1133">Transmembrane helix</keyword>
<feature type="domain" description="Major facilitator superfamily (MFS) profile" evidence="8">
    <location>
        <begin position="224"/>
        <end position="424"/>
    </location>
</feature>
<dbReference type="Pfam" id="PF07690">
    <property type="entry name" value="MFS_1"/>
    <property type="match status" value="1"/>
</dbReference>
<evidence type="ECO:0000256" key="3">
    <source>
        <dbReference type="ARBA" id="ARBA00022475"/>
    </source>
</evidence>
<feature type="transmembrane region" description="Helical" evidence="7">
    <location>
        <begin position="315"/>
        <end position="337"/>
    </location>
</feature>
<feature type="transmembrane region" description="Helical" evidence="7">
    <location>
        <begin position="259"/>
        <end position="279"/>
    </location>
</feature>
<dbReference type="RefSeq" id="WP_131849195.1">
    <property type="nucleotide sequence ID" value="NZ_SLXV01000028.1"/>
</dbReference>
<dbReference type="PROSITE" id="PS50850">
    <property type="entry name" value="MFS"/>
    <property type="match status" value="1"/>
</dbReference>
<gene>
    <name evidence="9" type="ORF">EDD57_1285</name>
</gene>
<proteinExistence type="predicted"/>
<evidence type="ECO:0000313" key="10">
    <source>
        <dbReference type="Proteomes" id="UP000294746"/>
    </source>
</evidence>
<dbReference type="InterPro" id="IPR036259">
    <property type="entry name" value="MFS_trans_sf"/>
</dbReference>
<dbReference type="EMBL" id="SLXV01000028">
    <property type="protein sequence ID" value="TCP66051.1"/>
    <property type="molecule type" value="Genomic_DNA"/>
</dbReference>
<dbReference type="Proteomes" id="UP000294746">
    <property type="component" value="Unassembled WGS sequence"/>
</dbReference>
<dbReference type="CDD" id="cd06173">
    <property type="entry name" value="MFS_MefA_like"/>
    <property type="match status" value="1"/>
</dbReference>
<feature type="transmembrane region" description="Helical" evidence="7">
    <location>
        <begin position="357"/>
        <end position="378"/>
    </location>
</feature>
<evidence type="ECO:0000256" key="4">
    <source>
        <dbReference type="ARBA" id="ARBA00022692"/>
    </source>
</evidence>
<keyword evidence="4 7" id="KW-0812">Transmembrane</keyword>
<feature type="transmembrane region" description="Helical" evidence="7">
    <location>
        <begin position="51"/>
        <end position="72"/>
    </location>
</feature>
<feature type="transmembrane region" description="Helical" evidence="7">
    <location>
        <begin position="228"/>
        <end position="247"/>
    </location>
</feature>
<dbReference type="InterPro" id="IPR011701">
    <property type="entry name" value="MFS"/>
</dbReference>
<comment type="caution">
    <text evidence="9">The sequence shown here is derived from an EMBL/GenBank/DDBJ whole genome shotgun (WGS) entry which is preliminary data.</text>
</comment>
<evidence type="ECO:0000256" key="5">
    <source>
        <dbReference type="ARBA" id="ARBA00022989"/>
    </source>
</evidence>
<feature type="transmembrane region" description="Helical" evidence="7">
    <location>
        <begin position="384"/>
        <end position="403"/>
    </location>
</feature>
<keyword evidence="6 7" id="KW-0472">Membrane</keyword>
<feature type="transmembrane region" description="Helical" evidence="7">
    <location>
        <begin position="175"/>
        <end position="192"/>
    </location>
</feature>
<dbReference type="InterPro" id="IPR020846">
    <property type="entry name" value="MFS_dom"/>
</dbReference>
<dbReference type="GO" id="GO:0005886">
    <property type="term" value="C:plasma membrane"/>
    <property type="evidence" value="ECO:0007669"/>
    <property type="project" value="UniProtKB-SubCell"/>
</dbReference>
<evidence type="ECO:0000256" key="2">
    <source>
        <dbReference type="ARBA" id="ARBA00022448"/>
    </source>
</evidence>
<dbReference type="Gene3D" id="1.20.1250.20">
    <property type="entry name" value="MFS general substrate transporter like domains"/>
    <property type="match status" value="1"/>
</dbReference>
<evidence type="ECO:0000256" key="7">
    <source>
        <dbReference type="SAM" id="Phobius"/>
    </source>
</evidence>
<reference evidence="9 10" key="1">
    <citation type="submission" date="2019-03" db="EMBL/GenBank/DDBJ databases">
        <title>Genomic Encyclopedia of Type Strains, Phase IV (KMG-IV): sequencing the most valuable type-strain genomes for metagenomic binning, comparative biology and taxonomic classification.</title>
        <authorList>
            <person name="Goeker M."/>
        </authorList>
    </citation>
    <scope>NUCLEOTIDE SEQUENCE [LARGE SCALE GENOMIC DNA]</scope>
    <source>
        <strain evidence="9 10">DSM 46831</strain>
    </source>
</reference>
<dbReference type="PANTHER" id="PTHR23513:SF6">
    <property type="entry name" value="MAJOR FACILITATOR SUPERFAMILY ASSOCIATED DOMAIN-CONTAINING PROTEIN"/>
    <property type="match status" value="1"/>
</dbReference>
<sequence length="424" mass="46163">MRKVSFGLLKQADFRNFWLGYTISMFGVQITLVALPLVAAISLGATPLQMGILQAVEFLPFLILSLFVGVWVDRMPKRPILIVTDILRAVILLGVPICMYFDVLTMPILYLIAGLVGINTVFFDIAHTAYLPSLVKRDELIEGNSKLEFSSSSATTVGQSLGGVVIQLLSAPFAILFNVGTYLFSALFLSFIKQKETVVEKPPEEQNMWTEIREGTSFVFNSKVIRPILIATVIFNLFTYFIEPIFILYLTRSLKLEPIYIGLIFAMSGVGALLGAMIAGPFAKKLGVGRALVASLLIAGVVSLLIPLATFLPLIPAVILIMTMYLIDAAMVIVYNINQRSLRTAITPDHLQGRMNASIRIFAMGVVPIGALLGGWLGGEIGTTPTLIVGAVGIMVSAIFILFSSVRGMRKTEEVIAEHVGNES</sequence>
<dbReference type="OrthoDB" id="2276409at2"/>